<dbReference type="RefSeq" id="WP_133614508.1">
    <property type="nucleotide sequence ID" value="NZ_SNYW01000011.1"/>
</dbReference>
<evidence type="ECO:0000256" key="5">
    <source>
        <dbReference type="ARBA" id="ARBA00022692"/>
    </source>
</evidence>
<reference evidence="13 14" key="1">
    <citation type="submission" date="2019-03" db="EMBL/GenBank/DDBJ databases">
        <title>Genomic Encyclopedia of Type Strains, Phase III (KMG-III): the genomes of soil and plant-associated and newly described type strains.</title>
        <authorList>
            <person name="Whitman W."/>
        </authorList>
    </citation>
    <scope>NUCLEOTIDE SEQUENCE [LARGE SCALE GENOMIC DNA]</scope>
    <source>
        <strain evidence="13 14">CGMCC 1.7660</strain>
    </source>
</reference>
<evidence type="ECO:0000256" key="10">
    <source>
        <dbReference type="ARBA" id="ARBA00023136"/>
    </source>
</evidence>
<keyword evidence="10 11" id="KW-0472">Membrane</keyword>
<dbReference type="InterPro" id="IPR036034">
    <property type="entry name" value="PDZ_sf"/>
</dbReference>
<organism evidence="13 14">
    <name type="scientific">Dongia mobilis</name>
    <dbReference type="NCBI Taxonomy" id="578943"/>
    <lineage>
        <taxon>Bacteria</taxon>
        <taxon>Pseudomonadati</taxon>
        <taxon>Pseudomonadota</taxon>
        <taxon>Alphaproteobacteria</taxon>
        <taxon>Rhodospirillales</taxon>
        <taxon>Dongiaceae</taxon>
        <taxon>Dongia</taxon>
    </lineage>
</organism>
<feature type="domain" description="PDZ" evidence="12">
    <location>
        <begin position="127"/>
        <end position="199"/>
    </location>
</feature>
<keyword evidence="8 11" id="KW-1133">Transmembrane helix</keyword>
<feature type="transmembrane region" description="Helical" evidence="11">
    <location>
        <begin position="12"/>
        <end position="32"/>
    </location>
</feature>
<keyword evidence="6 11" id="KW-0378">Hydrolase</keyword>
<dbReference type="InterPro" id="IPR008915">
    <property type="entry name" value="Peptidase_M50"/>
</dbReference>
<evidence type="ECO:0000256" key="8">
    <source>
        <dbReference type="ARBA" id="ARBA00022989"/>
    </source>
</evidence>
<comment type="subcellular location">
    <subcellularLocation>
        <location evidence="2">Membrane</location>
        <topology evidence="2">Multi-pass membrane protein</topology>
    </subcellularLocation>
</comment>
<dbReference type="GO" id="GO:0004222">
    <property type="term" value="F:metalloendopeptidase activity"/>
    <property type="evidence" value="ECO:0007669"/>
    <property type="project" value="InterPro"/>
</dbReference>
<keyword evidence="11" id="KW-0479">Metal-binding</keyword>
<keyword evidence="4 13" id="KW-0645">Protease</keyword>
<dbReference type="OrthoDB" id="9782003at2"/>
<dbReference type="CDD" id="cd23081">
    <property type="entry name" value="cpPDZ_EcRseP-like"/>
    <property type="match status" value="1"/>
</dbReference>
<evidence type="ECO:0000256" key="11">
    <source>
        <dbReference type="RuleBase" id="RU362031"/>
    </source>
</evidence>
<dbReference type="SUPFAM" id="SSF50156">
    <property type="entry name" value="PDZ domain-like"/>
    <property type="match status" value="1"/>
</dbReference>
<keyword evidence="5 11" id="KW-0812">Transmembrane</keyword>
<dbReference type="GO" id="GO:0006508">
    <property type="term" value="P:proteolysis"/>
    <property type="evidence" value="ECO:0007669"/>
    <property type="project" value="UniProtKB-KW"/>
</dbReference>
<evidence type="ECO:0000259" key="12">
    <source>
        <dbReference type="SMART" id="SM00228"/>
    </source>
</evidence>
<dbReference type="Gene3D" id="2.30.42.10">
    <property type="match status" value="1"/>
</dbReference>
<dbReference type="PANTHER" id="PTHR42837">
    <property type="entry name" value="REGULATOR OF SIGMA-E PROTEASE RSEP"/>
    <property type="match status" value="1"/>
</dbReference>
<dbReference type="Proteomes" id="UP000295783">
    <property type="component" value="Unassembled WGS sequence"/>
</dbReference>
<keyword evidence="9 11" id="KW-0482">Metalloprotease</keyword>
<dbReference type="SMART" id="SM00228">
    <property type="entry name" value="PDZ"/>
    <property type="match status" value="1"/>
</dbReference>
<comment type="cofactor">
    <cofactor evidence="1 11">
        <name>Zn(2+)</name>
        <dbReference type="ChEBI" id="CHEBI:29105"/>
    </cofactor>
</comment>
<dbReference type="GO" id="GO:0046872">
    <property type="term" value="F:metal ion binding"/>
    <property type="evidence" value="ECO:0007669"/>
    <property type="project" value="UniProtKB-KW"/>
</dbReference>
<dbReference type="PANTHER" id="PTHR42837:SF2">
    <property type="entry name" value="MEMBRANE METALLOPROTEASE ARASP2, CHLOROPLASTIC-RELATED"/>
    <property type="match status" value="1"/>
</dbReference>
<evidence type="ECO:0000313" key="14">
    <source>
        <dbReference type="Proteomes" id="UP000295783"/>
    </source>
</evidence>
<evidence type="ECO:0000256" key="2">
    <source>
        <dbReference type="ARBA" id="ARBA00004141"/>
    </source>
</evidence>
<sequence length="379" mass="41195">MDIFAEISRNGFWFLVLLTPLVFVHEMGHFLVARLCGVRVEVFSIGFGREIFGITDKHGTRWKFSLLPLGGYVRMFGMAANELEGGEGEPKDMSEADRKVSFAHKTVWQRAAIVAAGPAANFLFAVVVLGVLYVSYGKTYRAPTIDEVVVPSAAQEAGLLPGDRITAINGQATDRFEDVAAVVQLNLDRPLTLSIRRGEADLTIDVQPQIVVEKDIFGNEQRIGRLGIVSKSEGITAELGPIDAAVEAAGETYRIAASMLTGIWQMITGVRSADEIRGVLSIADMSGEVAKFGFLSLVSLAVLLSINLGLINLFPVPMLDGGHLAYYVVEAVRGRPLSDGAQEWGLKIGLAMVLSLMLFATWNDLVYLEVGEKFRALFN</sequence>
<dbReference type="InterPro" id="IPR001478">
    <property type="entry name" value="PDZ"/>
</dbReference>
<gene>
    <name evidence="13" type="ORF">A8950_3052</name>
</gene>
<evidence type="ECO:0000256" key="7">
    <source>
        <dbReference type="ARBA" id="ARBA00022833"/>
    </source>
</evidence>
<dbReference type="CDD" id="cd06163">
    <property type="entry name" value="S2P-M50_PDZ_RseP-like"/>
    <property type="match status" value="1"/>
</dbReference>
<dbReference type="InterPro" id="IPR041489">
    <property type="entry name" value="PDZ_6"/>
</dbReference>
<feature type="transmembrane region" description="Helical" evidence="11">
    <location>
        <begin position="111"/>
        <end position="134"/>
    </location>
</feature>
<comment type="similarity">
    <text evidence="3 11">Belongs to the peptidase M50B family.</text>
</comment>
<evidence type="ECO:0000313" key="13">
    <source>
        <dbReference type="EMBL" id="TDQ80520.1"/>
    </source>
</evidence>
<evidence type="ECO:0000256" key="1">
    <source>
        <dbReference type="ARBA" id="ARBA00001947"/>
    </source>
</evidence>
<dbReference type="AlphaFoldDB" id="A0A4R6WNI9"/>
<name>A0A4R6WNI9_9PROT</name>
<dbReference type="NCBIfam" id="TIGR00054">
    <property type="entry name" value="RIP metalloprotease RseP"/>
    <property type="match status" value="2"/>
</dbReference>
<dbReference type="EC" id="3.4.24.-" evidence="11"/>
<evidence type="ECO:0000256" key="3">
    <source>
        <dbReference type="ARBA" id="ARBA00007931"/>
    </source>
</evidence>
<feature type="transmembrane region" description="Helical" evidence="11">
    <location>
        <begin position="292"/>
        <end position="314"/>
    </location>
</feature>
<keyword evidence="7 11" id="KW-0862">Zinc</keyword>
<dbReference type="InterPro" id="IPR004387">
    <property type="entry name" value="Pept_M50_Zn"/>
</dbReference>
<keyword evidence="14" id="KW-1185">Reference proteome</keyword>
<evidence type="ECO:0000256" key="6">
    <source>
        <dbReference type="ARBA" id="ARBA00022801"/>
    </source>
</evidence>
<protein>
    <recommendedName>
        <fullName evidence="11">Zinc metalloprotease</fullName>
        <ecNumber evidence="11">3.4.24.-</ecNumber>
    </recommendedName>
</protein>
<dbReference type="GO" id="GO:0016020">
    <property type="term" value="C:membrane"/>
    <property type="evidence" value="ECO:0007669"/>
    <property type="project" value="UniProtKB-SubCell"/>
</dbReference>
<comment type="caution">
    <text evidence="13">The sequence shown here is derived from an EMBL/GenBank/DDBJ whole genome shotgun (WGS) entry which is preliminary data.</text>
</comment>
<feature type="transmembrane region" description="Helical" evidence="11">
    <location>
        <begin position="344"/>
        <end position="368"/>
    </location>
</feature>
<accession>A0A4R6WNI9</accession>
<dbReference type="EMBL" id="SNYW01000011">
    <property type="protein sequence ID" value="TDQ80520.1"/>
    <property type="molecule type" value="Genomic_DNA"/>
</dbReference>
<dbReference type="Pfam" id="PF17820">
    <property type="entry name" value="PDZ_6"/>
    <property type="match status" value="1"/>
</dbReference>
<proteinExistence type="inferred from homology"/>
<evidence type="ECO:0000256" key="9">
    <source>
        <dbReference type="ARBA" id="ARBA00023049"/>
    </source>
</evidence>
<evidence type="ECO:0000256" key="4">
    <source>
        <dbReference type="ARBA" id="ARBA00022670"/>
    </source>
</evidence>
<dbReference type="Pfam" id="PF02163">
    <property type="entry name" value="Peptidase_M50"/>
    <property type="match status" value="1"/>
</dbReference>